<feature type="transmembrane region" description="Helical" evidence="3">
    <location>
        <begin position="162"/>
        <end position="179"/>
    </location>
</feature>
<keyword evidence="3" id="KW-1133">Transmembrane helix</keyword>
<evidence type="ECO:0008006" key="6">
    <source>
        <dbReference type="Google" id="ProtNLM"/>
    </source>
</evidence>
<keyword evidence="3" id="KW-0472">Membrane</keyword>
<protein>
    <recommendedName>
        <fullName evidence="6">Tissue inhibitor of metalloproteinase</fullName>
    </recommendedName>
</protein>
<dbReference type="Proteomes" id="UP000050668">
    <property type="component" value="Unassembled WGS sequence"/>
</dbReference>
<keyword evidence="2" id="KW-0964">Secreted</keyword>
<proteinExistence type="predicted"/>
<evidence type="ECO:0000313" key="5">
    <source>
        <dbReference type="Proteomes" id="UP000050668"/>
    </source>
</evidence>
<reference evidence="5" key="1">
    <citation type="submission" date="2015-07" db="EMBL/GenBank/DDBJ databases">
        <title>Fjat-14205 dsm 2895.</title>
        <authorList>
            <person name="Liu B."/>
            <person name="Wang J."/>
            <person name="Zhu Y."/>
            <person name="Liu G."/>
            <person name="Chen Q."/>
            <person name="Chen Z."/>
            <person name="Lan J."/>
            <person name="Che J."/>
            <person name="Ge C."/>
            <person name="Shi H."/>
            <person name="Pan Z."/>
            <person name="Liu X."/>
        </authorList>
    </citation>
    <scope>NUCLEOTIDE SEQUENCE [LARGE SCALE GENOMIC DNA]</scope>
    <source>
        <strain evidence="5">DSM 25560</strain>
    </source>
</reference>
<organism evidence="4 5">
    <name type="scientific">Lysinibacillus contaminans</name>
    <dbReference type="NCBI Taxonomy" id="1293441"/>
    <lineage>
        <taxon>Bacteria</taxon>
        <taxon>Bacillati</taxon>
        <taxon>Bacillota</taxon>
        <taxon>Bacilli</taxon>
        <taxon>Bacillales</taxon>
        <taxon>Bacillaceae</taxon>
        <taxon>Lysinibacillus</taxon>
    </lineage>
</organism>
<comment type="subcellular location">
    <subcellularLocation>
        <location evidence="1">Secreted</location>
    </subcellularLocation>
</comment>
<accession>A0ABR5K5W5</accession>
<comment type="caution">
    <text evidence="4">The sequence shown here is derived from an EMBL/GenBank/DDBJ whole genome shotgun (WGS) entry which is preliminary data.</text>
</comment>
<evidence type="ECO:0000256" key="1">
    <source>
        <dbReference type="ARBA" id="ARBA00004613"/>
    </source>
</evidence>
<dbReference type="Gene3D" id="2.40.50.120">
    <property type="match status" value="1"/>
</dbReference>
<dbReference type="SUPFAM" id="SSF50242">
    <property type="entry name" value="TIMP-like"/>
    <property type="match status" value="1"/>
</dbReference>
<dbReference type="InterPro" id="IPR008993">
    <property type="entry name" value="TIMP-like_OB-fold"/>
</dbReference>
<gene>
    <name evidence="4" type="ORF">AEA09_03910</name>
</gene>
<dbReference type="EMBL" id="LGRV01000003">
    <property type="protein sequence ID" value="KOS69719.1"/>
    <property type="molecule type" value="Genomic_DNA"/>
</dbReference>
<evidence type="ECO:0000256" key="2">
    <source>
        <dbReference type="ARBA" id="ARBA00022525"/>
    </source>
</evidence>
<dbReference type="InterPro" id="IPR001820">
    <property type="entry name" value="TIMP"/>
</dbReference>
<keyword evidence="5" id="KW-1185">Reference proteome</keyword>
<sequence>MITFFSLFNFSTITSYACSCAGPNTVEEELEQSSVVFSGKVVEIVDENKNKFKQSSADRLAVIFEVEEYWKGLNQKQITVYTERSSVSCGYEFNLNAEYLVYAHEANGALNVNRCSRTTPLVTAEEDISELEKGEKPIEQISNVNKGENHIPTENSTNNNKIYIILLILGLLIVGIYILRRIRK</sequence>
<evidence type="ECO:0000256" key="3">
    <source>
        <dbReference type="SAM" id="Phobius"/>
    </source>
</evidence>
<evidence type="ECO:0000313" key="4">
    <source>
        <dbReference type="EMBL" id="KOS69719.1"/>
    </source>
</evidence>
<dbReference type="Pfam" id="PF00965">
    <property type="entry name" value="TIMP"/>
    <property type="match status" value="1"/>
</dbReference>
<name>A0ABR5K5W5_9BACI</name>
<keyword evidence="3" id="KW-0812">Transmembrane</keyword>